<dbReference type="PANTHER" id="PTHR43394:SF1">
    <property type="entry name" value="ATP-BINDING CASSETTE SUB-FAMILY B MEMBER 10, MITOCHONDRIAL"/>
    <property type="match status" value="1"/>
</dbReference>
<keyword evidence="8" id="KW-0547">Nucleotide-binding</keyword>
<feature type="transmembrane region" description="Helical" evidence="6">
    <location>
        <begin position="83"/>
        <end position="103"/>
    </location>
</feature>
<dbReference type="InterPro" id="IPR011527">
    <property type="entry name" value="ABC1_TM_dom"/>
</dbReference>
<dbReference type="GO" id="GO:0005886">
    <property type="term" value="C:plasma membrane"/>
    <property type="evidence" value="ECO:0007669"/>
    <property type="project" value="UniProtKB-SubCell"/>
</dbReference>
<accession>A0A921MCB5</accession>
<feature type="domain" description="ABC transmembrane type-1" evidence="7">
    <location>
        <begin position="43"/>
        <end position="203"/>
    </location>
</feature>
<name>A0A921MCB5_9MICO</name>
<feature type="compositionally biased region" description="Basic and acidic residues" evidence="5">
    <location>
        <begin position="8"/>
        <end position="17"/>
    </location>
</feature>
<evidence type="ECO:0000256" key="1">
    <source>
        <dbReference type="ARBA" id="ARBA00004651"/>
    </source>
</evidence>
<feature type="transmembrane region" description="Helical" evidence="6">
    <location>
        <begin position="42"/>
        <end position="63"/>
    </location>
</feature>
<keyword evidence="3 6" id="KW-1133">Transmembrane helix</keyword>
<reference evidence="8" key="2">
    <citation type="submission" date="2021-09" db="EMBL/GenBank/DDBJ databases">
        <authorList>
            <person name="Gilroy R."/>
        </authorList>
    </citation>
    <scope>NUCLEOTIDE SEQUENCE</scope>
    <source>
        <strain evidence="8">ChiGjej5B5-7349</strain>
    </source>
</reference>
<evidence type="ECO:0000256" key="2">
    <source>
        <dbReference type="ARBA" id="ARBA00022692"/>
    </source>
</evidence>
<sequence>MSGATDAQDSRSPHEPDELPPDIAARARRLLLDLVRPERTGYIVVIAVMVAFGVANAAGPALIAQAMDHGIPAAIAGNTRALVVPLTLFLLLTLLIGVLDFWGTRMTGTLAQRLMVALRRRLFDHVQRLGIAYHERSTSGRLVARQTSDMENIQTFLTGSLVELVAGLSMMGAIAVTLLVMDLRLAIVVFLGFIPLLWVSIAS</sequence>
<dbReference type="InterPro" id="IPR036640">
    <property type="entry name" value="ABC1_TM_sf"/>
</dbReference>
<evidence type="ECO:0000256" key="3">
    <source>
        <dbReference type="ARBA" id="ARBA00022989"/>
    </source>
</evidence>
<comment type="subcellular location">
    <subcellularLocation>
        <location evidence="1">Cell membrane</location>
        <topology evidence="1">Multi-pass membrane protein</topology>
    </subcellularLocation>
</comment>
<organism evidence="8 9">
    <name type="scientific">Brevibacterium senegalense</name>
    <dbReference type="NCBI Taxonomy" id="1033736"/>
    <lineage>
        <taxon>Bacteria</taxon>
        <taxon>Bacillati</taxon>
        <taxon>Actinomycetota</taxon>
        <taxon>Actinomycetes</taxon>
        <taxon>Micrococcales</taxon>
        <taxon>Brevibacteriaceae</taxon>
        <taxon>Brevibacterium</taxon>
    </lineage>
</organism>
<dbReference type="PANTHER" id="PTHR43394">
    <property type="entry name" value="ATP-DEPENDENT PERMEASE MDL1, MITOCHONDRIAL"/>
    <property type="match status" value="1"/>
</dbReference>
<feature type="transmembrane region" description="Helical" evidence="6">
    <location>
        <begin position="185"/>
        <end position="202"/>
    </location>
</feature>
<evidence type="ECO:0000256" key="4">
    <source>
        <dbReference type="ARBA" id="ARBA00023136"/>
    </source>
</evidence>
<evidence type="ECO:0000259" key="7">
    <source>
        <dbReference type="PROSITE" id="PS50929"/>
    </source>
</evidence>
<evidence type="ECO:0000313" key="8">
    <source>
        <dbReference type="EMBL" id="HJG79171.1"/>
    </source>
</evidence>
<dbReference type="InterPro" id="IPR039421">
    <property type="entry name" value="Type_1_exporter"/>
</dbReference>
<feature type="region of interest" description="Disordered" evidence="5">
    <location>
        <begin position="1"/>
        <end position="20"/>
    </location>
</feature>
<evidence type="ECO:0000256" key="5">
    <source>
        <dbReference type="SAM" id="MobiDB-lite"/>
    </source>
</evidence>
<dbReference type="PROSITE" id="PS50929">
    <property type="entry name" value="ABC_TM1F"/>
    <property type="match status" value="1"/>
</dbReference>
<feature type="non-terminal residue" evidence="8">
    <location>
        <position position="203"/>
    </location>
</feature>
<dbReference type="SUPFAM" id="SSF90123">
    <property type="entry name" value="ABC transporter transmembrane region"/>
    <property type="match status" value="1"/>
</dbReference>
<dbReference type="Proteomes" id="UP000784435">
    <property type="component" value="Unassembled WGS sequence"/>
</dbReference>
<dbReference type="GO" id="GO:0015421">
    <property type="term" value="F:ABC-type oligopeptide transporter activity"/>
    <property type="evidence" value="ECO:0007669"/>
    <property type="project" value="TreeGrafter"/>
</dbReference>
<reference evidence="8" key="1">
    <citation type="journal article" date="2021" name="PeerJ">
        <title>Extensive microbial diversity within the chicken gut microbiome revealed by metagenomics and culture.</title>
        <authorList>
            <person name="Gilroy R."/>
            <person name="Ravi A."/>
            <person name="Getino M."/>
            <person name="Pursley I."/>
            <person name="Horton D.L."/>
            <person name="Alikhan N.F."/>
            <person name="Baker D."/>
            <person name="Gharbi K."/>
            <person name="Hall N."/>
            <person name="Watson M."/>
            <person name="Adriaenssens E.M."/>
            <person name="Foster-Nyarko E."/>
            <person name="Jarju S."/>
            <person name="Secka A."/>
            <person name="Antonio M."/>
            <person name="Oren A."/>
            <person name="Chaudhuri R.R."/>
            <person name="La Ragione R."/>
            <person name="Hildebrand F."/>
            <person name="Pallen M.J."/>
        </authorList>
    </citation>
    <scope>NUCLEOTIDE SEQUENCE</scope>
    <source>
        <strain evidence="8">ChiGjej5B5-7349</strain>
    </source>
</reference>
<comment type="caution">
    <text evidence="8">The sequence shown here is derived from an EMBL/GenBank/DDBJ whole genome shotgun (WGS) entry which is preliminary data.</text>
</comment>
<dbReference type="Pfam" id="PF00664">
    <property type="entry name" value="ABC_membrane"/>
    <property type="match status" value="1"/>
</dbReference>
<dbReference type="AlphaFoldDB" id="A0A921MCB5"/>
<keyword evidence="2 6" id="KW-0812">Transmembrane</keyword>
<evidence type="ECO:0000313" key="9">
    <source>
        <dbReference type="Proteomes" id="UP000784435"/>
    </source>
</evidence>
<evidence type="ECO:0000256" key="6">
    <source>
        <dbReference type="SAM" id="Phobius"/>
    </source>
</evidence>
<feature type="transmembrane region" description="Helical" evidence="6">
    <location>
        <begin position="155"/>
        <end position="179"/>
    </location>
</feature>
<keyword evidence="8" id="KW-0067">ATP-binding</keyword>
<keyword evidence="4 6" id="KW-0472">Membrane</keyword>
<gene>
    <name evidence="8" type="ORF">K8V08_02030</name>
</gene>
<dbReference type="Gene3D" id="1.20.1560.10">
    <property type="entry name" value="ABC transporter type 1, transmembrane domain"/>
    <property type="match status" value="1"/>
</dbReference>
<dbReference type="EMBL" id="DYUK01000044">
    <property type="protein sequence ID" value="HJG79171.1"/>
    <property type="molecule type" value="Genomic_DNA"/>
</dbReference>
<protein>
    <submittedName>
        <fullName evidence="8">ABC transporter ATP-binding protein</fullName>
    </submittedName>
</protein>
<proteinExistence type="predicted"/>
<dbReference type="GO" id="GO:0005524">
    <property type="term" value="F:ATP binding"/>
    <property type="evidence" value="ECO:0007669"/>
    <property type="project" value="UniProtKB-KW"/>
</dbReference>